<dbReference type="PATRIC" id="fig|883066.3.peg.1498"/>
<gene>
    <name evidence="2" type="ORF">HMPREF9233_01435</name>
</gene>
<accession>K9ECU0</accession>
<dbReference type="EMBL" id="AGWL01000008">
    <property type="protein sequence ID" value="EKU94488.1"/>
    <property type="molecule type" value="Genomic_DNA"/>
</dbReference>
<dbReference type="eggNOG" id="COG1234">
    <property type="taxonomic scope" value="Bacteria"/>
</dbReference>
<dbReference type="Pfam" id="PF12706">
    <property type="entry name" value="Lactamase_B_2"/>
    <property type="match status" value="1"/>
</dbReference>
<dbReference type="SMART" id="SM00849">
    <property type="entry name" value="Lactamase_B"/>
    <property type="match status" value="1"/>
</dbReference>
<dbReference type="HOGENOM" id="CLU_031317_3_0_11"/>
<sequence length="265" mass="28621">MRLTIIGCSGSMSGPESPASSYLVQADGPSDTQGVKTYTMVLDFGPGAMGHLLRYTDPAMLDAIAISHLHADHCADLVGMQVYRRWIPSGPLPAIPVYSPGDGRRRMLQLSDDDPSDTYETEYDFRRVAAGDSFTVGPMRIEAFAAEHTVEALAYRITGPSDIREGKMAVLTFTGDTDLCETEVQAAVGADLLLSEAAYEENREDVRGVHMTGARAGQLAQRAGAKQLALTHLQPWTDPKEVAREARGEFEGPISCVKAGEAFKL</sequence>
<evidence type="ECO:0000313" key="2">
    <source>
        <dbReference type="EMBL" id="EKU94488.1"/>
    </source>
</evidence>
<dbReference type="Proteomes" id="UP000009888">
    <property type="component" value="Unassembled WGS sequence"/>
</dbReference>
<dbReference type="STRING" id="202789.GCA_001457435_00675"/>
<dbReference type="InterPro" id="IPR036866">
    <property type="entry name" value="RibonucZ/Hydroxyglut_hydro"/>
</dbReference>
<dbReference type="PANTHER" id="PTHR46018">
    <property type="entry name" value="ZINC PHOSPHODIESTERASE ELAC PROTEIN 1"/>
    <property type="match status" value="1"/>
</dbReference>
<dbReference type="Gene3D" id="3.60.15.10">
    <property type="entry name" value="Ribonuclease Z/Hydroxyacylglutathione hydrolase-like"/>
    <property type="match status" value="1"/>
</dbReference>
<dbReference type="GO" id="GO:0042781">
    <property type="term" value="F:3'-tRNA processing endoribonuclease activity"/>
    <property type="evidence" value="ECO:0007669"/>
    <property type="project" value="TreeGrafter"/>
</dbReference>
<dbReference type="PANTHER" id="PTHR46018:SF4">
    <property type="entry name" value="METALLO-HYDROLASE YHFI-RELATED"/>
    <property type="match status" value="1"/>
</dbReference>
<evidence type="ECO:0000259" key="1">
    <source>
        <dbReference type="SMART" id="SM00849"/>
    </source>
</evidence>
<protein>
    <recommendedName>
        <fullName evidence="1">Metallo-beta-lactamase domain-containing protein</fullName>
    </recommendedName>
</protein>
<reference evidence="2 3" key="1">
    <citation type="submission" date="2012-09" db="EMBL/GenBank/DDBJ databases">
        <title>The Genome Sequence of Actinobaculum massiliae ACS-171-V-COL2.</title>
        <authorList>
            <consortium name="The Broad Institute Genome Sequencing Platform"/>
            <person name="Earl A."/>
            <person name="Ward D."/>
            <person name="Feldgarden M."/>
            <person name="Gevers D."/>
            <person name="Saerens B."/>
            <person name="Vaneechoutte M."/>
            <person name="Walker B."/>
            <person name="Young S.K."/>
            <person name="Zeng Q."/>
            <person name="Gargeya S."/>
            <person name="Fitzgerald M."/>
            <person name="Haas B."/>
            <person name="Abouelleil A."/>
            <person name="Alvarado L."/>
            <person name="Arachchi H.M."/>
            <person name="Berlin A."/>
            <person name="Chapman S.B."/>
            <person name="Goldberg J."/>
            <person name="Griggs A."/>
            <person name="Gujja S."/>
            <person name="Hansen M."/>
            <person name="Howarth C."/>
            <person name="Imamovic A."/>
            <person name="Larimer J."/>
            <person name="McCowen C."/>
            <person name="Montmayeur A."/>
            <person name="Murphy C."/>
            <person name="Neiman D."/>
            <person name="Pearson M."/>
            <person name="Priest M."/>
            <person name="Roberts A."/>
            <person name="Saif S."/>
            <person name="Shea T."/>
            <person name="Sisk P."/>
            <person name="Sykes S."/>
            <person name="Wortman J."/>
            <person name="Nusbaum C."/>
            <person name="Birren B."/>
        </authorList>
    </citation>
    <scope>NUCLEOTIDE SEQUENCE [LARGE SCALE GENOMIC DNA]</scope>
    <source>
        <strain evidence="3">ACS-171-V-Col2</strain>
    </source>
</reference>
<dbReference type="CDD" id="cd07716">
    <property type="entry name" value="RNaseZ_short-form-like_MBL-fold"/>
    <property type="match status" value="1"/>
</dbReference>
<comment type="caution">
    <text evidence="2">The sequence shown here is derived from an EMBL/GenBank/DDBJ whole genome shotgun (WGS) entry which is preliminary data.</text>
</comment>
<dbReference type="SUPFAM" id="SSF56281">
    <property type="entry name" value="Metallo-hydrolase/oxidoreductase"/>
    <property type="match status" value="1"/>
</dbReference>
<proteinExistence type="predicted"/>
<dbReference type="InterPro" id="IPR001279">
    <property type="entry name" value="Metallo-B-lactamas"/>
</dbReference>
<keyword evidence="3" id="KW-1185">Reference proteome</keyword>
<organism evidence="2 3">
    <name type="scientific">Actinobaculum massiliense ACS-171-V-Col2</name>
    <dbReference type="NCBI Taxonomy" id="883066"/>
    <lineage>
        <taxon>Bacteria</taxon>
        <taxon>Bacillati</taxon>
        <taxon>Actinomycetota</taxon>
        <taxon>Actinomycetes</taxon>
        <taxon>Actinomycetales</taxon>
        <taxon>Actinomycetaceae</taxon>
        <taxon>Actinobaculum</taxon>
    </lineage>
</organism>
<dbReference type="RefSeq" id="WP_007001640.1">
    <property type="nucleotide sequence ID" value="NZ_JH992956.1"/>
</dbReference>
<dbReference type="AlphaFoldDB" id="K9ECU0"/>
<feature type="domain" description="Metallo-beta-lactamase" evidence="1">
    <location>
        <begin position="18"/>
        <end position="210"/>
    </location>
</feature>
<name>K9ECU0_9ACTO</name>
<evidence type="ECO:0000313" key="3">
    <source>
        <dbReference type="Proteomes" id="UP000009888"/>
    </source>
</evidence>